<evidence type="ECO:0000313" key="4">
    <source>
        <dbReference type="Proteomes" id="UP001326199"/>
    </source>
</evidence>
<dbReference type="EMBL" id="JAFFHB010000005">
    <property type="protein sequence ID" value="KAK4665714.1"/>
    <property type="molecule type" value="Genomic_DNA"/>
</dbReference>
<dbReference type="GeneID" id="87932349"/>
<organism evidence="3 4">
    <name type="scientific">Podospora pseudopauciseta</name>
    <dbReference type="NCBI Taxonomy" id="2093780"/>
    <lineage>
        <taxon>Eukaryota</taxon>
        <taxon>Fungi</taxon>
        <taxon>Dikarya</taxon>
        <taxon>Ascomycota</taxon>
        <taxon>Pezizomycotina</taxon>
        <taxon>Sordariomycetes</taxon>
        <taxon>Sordariomycetidae</taxon>
        <taxon>Sordariales</taxon>
        <taxon>Podosporaceae</taxon>
        <taxon>Podospora</taxon>
    </lineage>
</organism>
<keyword evidence="2" id="KW-0378">Hydrolase</keyword>
<evidence type="ECO:0000256" key="2">
    <source>
        <dbReference type="ARBA" id="ARBA00022801"/>
    </source>
</evidence>
<accession>A0ABR0HCS8</accession>
<dbReference type="Proteomes" id="UP001326199">
    <property type="component" value="Unassembled WGS sequence"/>
</dbReference>
<evidence type="ECO:0000256" key="1">
    <source>
        <dbReference type="ARBA" id="ARBA00022723"/>
    </source>
</evidence>
<sequence length="71" mass="7974">MLQDGGGVIRISHNTEEDSTVTIHLDLTKFVSHGKPAAGRYLLHLHIWRCAPNFSARKDLYEPLCAVEDND</sequence>
<dbReference type="RefSeq" id="XP_062765680.1">
    <property type="nucleotide sequence ID" value="XM_062912006.1"/>
</dbReference>
<proteinExistence type="predicted"/>
<protein>
    <submittedName>
        <fullName evidence="3">Uncharacterized protein</fullName>
    </submittedName>
</protein>
<dbReference type="Pfam" id="PF03571">
    <property type="entry name" value="Peptidase_M49"/>
    <property type="match status" value="1"/>
</dbReference>
<dbReference type="InterPro" id="IPR039461">
    <property type="entry name" value="Peptidase_M49"/>
</dbReference>
<reference evidence="3 4" key="1">
    <citation type="journal article" date="2023" name="bioRxiv">
        <title>High-quality genome assemblies of four members of thePodospora anserinaspecies complex.</title>
        <authorList>
            <person name="Ament-Velasquez S.L."/>
            <person name="Vogan A.A."/>
            <person name="Wallerman O."/>
            <person name="Hartmann F."/>
            <person name="Gautier V."/>
            <person name="Silar P."/>
            <person name="Giraud T."/>
            <person name="Johannesson H."/>
        </authorList>
    </citation>
    <scope>NUCLEOTIDE SEQUENCE [LARGE SCALE GENOMIC DNA]</scope>
    <source>
        <strain evidence="3 4">CBS 411.78</strain>
    </source>
</reference>
<keyword evidence="1" id="KW-0479">Metal-binding</keyword>
<keyword evidence="4" id="KW-1185">Reference proteome</keyword>
<name>A0ABR0HCS8_9PEZI</name>
<evidence type="ECO:0000313" key="3">
    <source>
        <dbReference type="EMBL" id="KAK4665714.1"/>
    </source>
</evidence>
<gene>
    <name evidence="3" type="ORF">QC763_403655</name>
</gene>
<comment type="caution">
    <text evidence="3">The sequence shown here is derived from an EMBL/GenBank/DDBJ whole genome shotgun (WGS) entry which is preliminary data.</text>
</comment>